<organism evidence="1 2">
    <name type="scientific">Candida viswanathii</name>
    <dbReference type="NCBI Taxonomy" id="5486"/>
    <lineage>
        <taxon>Eukaryota</taxon>
        <taxon>Fungi</taxon>
        <taxon>Dikarya</taxon>
        <taxon>Ascomycota</taxon>
        <taxon>Saccharomycotina</taxon>
        <taxon>Pichiomycetes</taxon>
        <taxon>Debaryomycetaceae</taxon>
        <taxon>Candida/Lodderomyces clade</taxon>
        <taxon>Candida</taxon>
    </lineage>
</organism>
<dbReference type="Proteomes" id="UP000253472">
    <property type="component" value="Unassembled WGS sequence"/>
</dbReference>
<name>A0A367YDH2_9ASCO</name>
<evidence type="ECO:0000313" key="2">
    <source>
        <dbReference type="Proteomes" id="UP000253472"/>
    </source>
</evidence>
<protein>
    <submittedName>
        <fullName evidence="1">Uncharacterized protein</fullName>
    </submittedName>
</protein>
<dbReference type="EMBL" id="QLNQ01000023">
    <property type="protein sequence ID" value="RCK63923.1"/>
    <property type="molecule type" value="Genomic_DNA"/>
</dbReference>
<sequence>MRRLASQISAIRGQLRPRRNKPNLNQGIVITYDQIPAVYLPSYGNGKIDDVLVSASFDHEKYFAQLSKESIPLLLNVFHALQDISKNEEKFAYEEGIKLEFHNQLDALLNALPFVEKNFIDYANVEVIKVLFDDLRWTRNVITVTNVLRLESSDNFKLAIRRYFQEIWKLQLAGGAEDFLRDVFSAVLKIWEIKVVDATVKVK</sequence>
<gene>
    <name evidence="1" type="ORF">Cantr_10815</name>
</gene>
<keyword evidence="2" id="KW-1185">Reference proteome</keyword>
<dbReference type="AlphaFoldDB" id="A0A367YDH2"/>
<comment type="caution">
    <text evidence="1">The sequence shown here is derived from an EMBL/GenBank/DDBJ whole genome shotgun (WGS) entry which is preliminary data.</text>
</comment>
<proteinExistence type="predicted"/>
<dbReference type="OrthoDB" id="4019153at2759"/>
<evidence type="ECO:0000313" key="1">
    <source>
        <dbReference type="EMBL" id="RCK63923.1"/>
    </source>
</evidence>
<accession>A0A367YDH2</accession>
<reference evidence="1 2" key="1">
    <citation type="submission" date="2018-06" db="EMBL/GenBank/DDBJ databases">
        <title>Whole genome sequencing of Candida tropicalis (genome annotated by CSBL at Korea University).</title>
        <authorList>
            <person name="Ahn J."/>
        </authorList>
    </citation>
    <scope>NUCLEOTIDE SEQUENCE [LARGE SCALE GENOMIC DNA]</scope>
    <source>
        <strain evidence="1 2">ATCC 20962</strain>
    </source>
</reference>